<dbReference type="Gene3D" id="2.40.160.180">
    <property type="entry name" value="Carbohydrate-selective porin OprB"/>
    <property type="match status" value="1"/>
</dbReference>
<dbReference type="Gene3D" id="2.140.10.10">
    <property type="entry name" value="Quinoprotein alcohol dehydrogenase-like superfamily"/>
    <property type="match status" value="1"/>
</dbReference>
<dbReference type="InterPro" id="IPR001479">
    <property type="entry name" value="Quinoprotein_DH_CS"/>
</dbReference>
<evidence type="ECO:0000256" key="5">
    <source>
        <dbReference type="ARBA" id="ARBA00022989"/>
    </source>
</evidence>
<sequence length="1226" mass="134670">MSSNGLSIKLSCLAVAVCMAQSSFAEQAWSQDRQWLLGDWNGQRQQLEKDGYKFTASIMSQAATNLDGGYHDNNSFENAAQLALGANFDLNKIAGWKDTTANILITKRDGNALTLESIKDPRSSALGNSQEIYGRGKIWRLTQAWVKKGFADNTVQFKIGRMGMSDDFNGSQCEFQNLLLCGGQLGKSIGSIWYNLPVGLWGTNVKYQFAPEWTLGVGVYEVNPDNIKTGKNDGFNLDMRNVKGATIPVELAWRPKLAAFDGLAGEYKVGALYSTAEANDIAIAGKVHDSKHSFWLNAQQQLSQKGQDPKRGLFVSFNAVVNDKATTAVQSTQQLAFWYKGPFDSRPNDSIGFGIANYMVNDRYKDRQIATNNSRGYDQYDRFATDYVPVQRDELNVELNYTYQWSPAVMLRPNLQYIHQPAGVKEVDDAWVAGLSMPLALLVTGLFFTVGGAKLVTLGGSWYFVISGVFTLASAIFIFKKKTLGVWLFSLVFVGTIIWSLLDAGWEFWPLFSRLMFPAGLFAALMFTLPAIRRYQFQPSASLPAFGLGALTVLGMLIGLYQMFQPHPTVAASGQELPLVPVQADLKQSNWQHYGQDAGGSRFAALDQITRDNVHQLKEAWRFRTGDFTTGSGNGAEDQMTPLQVGNKIFLCTPHNNIFALEADSGKQLWKAEVNSKSDAWERCRGVAYFDSTQALTQPTLAGATPVQAVANNTACLRRVYTNTPDGRLIAVNADTGERCKDFGIDGTVDLLKGLGEGTTAPRFEVTSAPTIAGTVIVVGSRIADNLAADMPGGVIRAYDVITGQLRWAFDPRNPDPNYVLKEGETYKRSSANSWAAMSYDPKMNTVFLPMGSSSVDVWGGNRQPLDHKYNSSVLALDASTGKEKWVYQTVHNDLWDFDLPMQPSLVDFPMKGGKNQPAVVIGTKSGQFFVLDRLTGKPLTKVIEQPVKAADIPSEQYSPTQPRSVEMPQIGNQTLTESDMWGATPFDQLMCRIGFKSMRYEGLYTAPGKDKSLSFPGSLGGMNWGSIAFDPSHQYMFVNDMRLGLWIQLIEQTPEDLAIQANGGEKVNTGMGAVPMKGTPYKVNKDRFWSKLNIPCQKPPYGTMTAIDMKTRQIAWQVPMGTVEDTGPMGIKMGLKAPIGMPTIGGPMATQGGLVFFAATQDYYLRALDSSSGKELWKSRLPVGSQGTPISYVSPKTGKQYVMVTAGGARQSPDHGDYVIAYSLK</sequence>
<dbReference type="Pfam" id="PF01011">
    <property type="entry name" value="PQQ"/>
    <property type="match status" value="1"/>
</dbReference>
<evidence type="ECO:0000259" key="8">
    <source>
        <dbReference type="Pfam" id="PF01011"/>
    </source>
</evidence>
<keyword evidence="10" id="KW-1185">Reference proteome</keyword>
<dbReference type="OrthoDB" id="416253at2759"/>
<keyword evidence="6" id="KW-0472">Membrane</keyword>
<dbReference type="EMBL" id="OC914894">
    <property type="protein sequence ID" value="CAD7637288.1"/>
    <property type="molecule type" value="Genomic_DNA"/>
</dbReference>
<accession>A0A7R9LAY7</accession>
<dbReference type="InterPro" id="IPR017511">
    <property type="entry name" value="PQQ_mDH"/>
</dbReference>
<dbReference type="InterPro" id="IPR011047">
    <property type="entry name" value="Quinoprotein_ADH-like_sf"/>
</dbReference>
<dbReference type="SUPFAM" id="SSF50998">
    <property type="entry name" value="Quinoprotein alcohol dehydrogenase-like"/>
    <property type="match status" value="1"/>
</dbReference>
<evidence type="ECO:0000256" key="2">
    <source>
        <dbReference type="ARBA" id="ARBA00022475"/>
    </source>
</evidence>
<dbReference type="GO" id="GO:0015288">
    <property type="term" value="F:porin activity"/>
    <property type="evidence" value="ECO:0007669"/>
    <property type="project" value="InterPro"/>
</dbReference>
<dbReference type="InterPro" id="IPR007049">
    <property type="entry name" value="Carb-sel_porin_OprB"/>
</dbReference>
<protein>
    <recommendedName>
        <fullName evidence="8">Pyrrolo-quinoline quinone repeat domain-containing protein</fullName>
    </recommendedName>
</protein>
<evidence type="ECO:0000256" key="1">
    <source>
        <dbReference type="ARBA" id="ARBA00004651"/>
    </source>
</evidence>
<dbReference type="GO" id="GO:0008643">
    <property type="term" value="P:carbohydrate transport"/>
    <property type="evidence" value="ECO:0007669"/>
    <property type="project" value="InterPro"/>
</dbReference>
<dbReference type="PANTHER" id="PTHR37944:SF1">
    <property type="entry name" value="PORIN B"/>
    <property type="match status" value="1"/>
</dbReference>
<dbReference type="Pfam" id="PF04966">
    <property type="entry name" value="OprB"/>
    <property type="match status" value="1"/>
</dbReference>
<feature type="transmembrane region" description="Helical" evidence="6">
    <location>
        <begin position="484"/>
        <end position="502"/>
    </location>
</feature>
<evidence type="ECO:0000256" key="6">
    <source>
        <dbReference type="SAM" id="Phobius"/>
    </source>
</evidence>
<comment type="subcellular location">
    <subcellularLocation>
        <location evidence="1">Cell membrane</location>
        <topology evidence="1">Multi-pass membrane protein</topology>
    </subcellularLocation>
</comment>
<keyword evidence="7" id="KW-0732">Signal</keyword>
<feature type="signal peptide" evidence="7">
    <location>
        <begin position="1"/>
        <end position="25"/>
    </location>
</feature>
<evidence type="ECO:0000256" key="3">
    <source>
        <dbReference type="ARBA" id="ARBA00022692"/>
    </source>
</evidence>
<dbReference type="GO" id="GO:0016614">
    <property type="term" value="F:oxidoreductase activity, acting on CH-OH group of donors"/>
    <property type="evidence" value="ECO:0007669"/>
    <property type="project" value="InterPro"/>
</dbReference>
<keyword evidence="5 6" id="KW-1133">Transmembrane helix</keyword>
<dbReference type="EMBL" id="CAJPVJ010000069">
    <property type="protein sequence ID" value="CAG2160149.1"/>
    <property type="molecule type" value="Genomic_DNA"/>
</dbReference>
<keyword evidence="2" id="KW-1003">Cell membrane</keyword>
<dbReference type="Proteomes" id="UP000728032">
    <property type="component" value="Unassembled WGS sequence"/>
</dbReference>
<proteinExistence type="predicted"/>
<dbReference type="PANTHER" id="PTHR37944">
    <property type="entry name" value="PORIN B"/>
    <property type="match status" value="1"/>
</dbReference>
<dbReference type="SMART" id="SM00564">
    <property type="entry name" value="PQQ"/>
    <property type="match status" value="6"/>
</dbReference>
<evidence type="ECO:0000256" key="7">
    <source>
        <dbReference type="SAM" id="SignalP"/>
    </source>
</evidence>
<dbReference type="GO" id="GO:0048038">
    <property type="term" value="F:quinone binding"/>
    <property type="evidence" value="ECO:0007669"/>
    <property type="project" value="InterPro"/>
</dbReference>
<feature type="domain" description="Pyrrolo-quinoline quinone repeat" evidence="8">
    <location>
        <begin position="591"/>
        <end position="1203"/>
    </location>
</feature>
<evidence type="ECO:0000256" key="4">
    <source>
        <dbReference type="ARBA" id="ARBA00022891"/>
    </source>
</evidence>
<dbReference type="AlphaFoldDB" id="A0A7R9LAY7"/>
<gene>
    <name evidence="9" type="ORF">ONB1V03_LOCUS730</name>
</gene>
<dbReference type="InterPro" id="IPR002372">
    <property type="entry name" value="PQQ_rpt_dom"/>
</dbReference>
<name>A0A7R9LAY7_9ACAR</name>
<keyword evidence="4" id="KW-0634">PQQ</keyword>
<feature type="chain" id="PRO_5036403479" description="Pyrrolo-quinoline quinone repeat domain-containing protein" evidence="7">
    <location>
        <begin position="26"/>
        <end position="1226"/>
    </location>
</feature>
<dbReference type="InterPro" id="IPR038673">
    <property type="entry name" value="OprB_sf"/>
</dbReference>
<feature type="transmembrane region" description="Helical" evidence="6">
    <location>
        <begin position="541"/>
        <end position="564"/>
    </location>
</feature>
<dbReference type="GO" id="GO:0005886">
    <property type="term" value="C:plasma membrane"/>
    <property type="evidence" value="ECO:0007669"/>
    <property type="project" value="UniProtKB-SubCell"/>
</dbReference>
<feature type="transmembrane region" description="Helical" evidence="6">
    <location>
        <begin position="462"/>
        <end position="479"/>
    </location>
</feature>
<feature type="transmembrane region" description="Helical" evidence="6">
    <location>
        <begin position="508"/>
        <end position="529"/>
    </location>
</feature>
<dbReference type="InterPro" id="IPR018391">
    <property type="entry name" value="PQQ_b-propeller_rpt"/>
</dbReference>
<dbReference type="CDD" id="cd10280">
    <property type="entry name" value="PQQ_mGDH"/>
    <property type="match status" value="1"/>
</dbReference>
<organism evidence="9">
    <name type="scientific">Oppiella nova</name>
    <dbReference type="NCBI Taxonomy" id="334625"/>
    <lineage>
        <taxon>Eukaryota</taxon>
        <taxon>Metazoa</taxon>
        <taxon>Ecdysozoa</taxon>
        <taxon>Arthropoda</taxon>
        <taxon>Chelicerata</taxon>
        <taxon>Arachnida</taxon>
        <taxon>Acari</taxon>
        <taxon>Acariformes</taxon>
        <taxon>Sarcoptiformes</taxon>
        <taxon>Oribatida</taxon>
        <taxon>Brachypylina</taxon>
        <taxon>Oppioidea</taxon>
        <taxon>Oppiidae</taxon>
        <taxon>Oppiella</taxon>
    </lineage>
</organism>
<evidence type="ECO:0000313" key="9">
    <source>
        <dbReference type="EMBL" id="CAD7637288.1"/>
    </source>
</evidence>
<evidence type="ECO:0000313" key="10">
    <source>
        <dbReference type="Proteomes" id="UP000728032"/>
    </source>
</evidence>
<dbReference type="PROSITE" id="PS00364">
    <property type="entry name" value="BACTERIAL_PQQ_2"/>
    <property type="match status" value="1"/>
</dbReference>
<reference evidence="9" key="1">
    <citation type="submission" date="2020-11" db="EMBL/GenBank/DDBJ databases">
        <authorList>
            <person name="Tran Van P."/>
        </authorList>
    </citation>
    <scope>NUCLEOTIDE SEQUENCE</scope>
</reference>
<dbReference type="NCBIfam" id="TIGR03074">
    <property type="entry name" value="PQQ_membr_DH"/>
    <property type="match status" value="1"/>
</dbReference>
<dbReference type="InterPro" id="IPR052932">
    <property type="entry name" value="OprB_Porin"/>
</dbReference>
<keyword evidence="3 6" id="KW-0812">Transmembrane</keyword>